<dbReference type="SUPFAM" id="SSF54285">
    <property type="entry name" value="MoaD/ThiS"/>
    <property type="match status" value="1"/>
</dbReference>
<dbReference type="Pfam" id="PF02597">
    <property type="entry name" value="ThiS"/>
    <property type="match status" value="1"/>
</dbReference>
<sequence>MEIEVRLFGGLAERAGGQRTRVEVADDATVADLRSALAAKHPPLAPLLARVNVAVDLEVVDERHPLAGAREVAALPPVAGGAADDHDAPRVLTGLRRPPLAVEDALATIATPDVGATAVFLGTVRDHAGDLDDVVRLDYSAYEAMAEKVLADLAAEVVRDHPSVRGIALLHSVGALPVGAHTILVACTSPHRTAAFAACEDALERVKDRVPVFKREVTGDGAHRWVGLPDA</sequence>
<dbReference type="Gene3D" id="3.10.20.30">
    <property type="match status" value="1"/>
</dbReference>
<dbReference type="RefSeq" id="WP_130648401.1">
    <property type="nucleotide sequence ID" value="NZ_BMHA01000001.1"/>
</dbReference>
<accession>A0A8J3A755</accession>
<dbReference type="Proteomes" id="UP000650511">
    <property type="component" value="Unassembled WGS sequence"/>
</dbReference>
<organism evidence="1 2">
    <name type="scientific">Egicoccus halophilus</name>
    <dbReference type="NCBI Taxonomy" id="1670830"/>
    <lineage>
        <taxon>Bacteria</taxon>
        <taxon>Bacillati</taxon>
        <taxon>Actinomycetota</taxon>
        <taxon>Nitriliruptoria</taxon>
        <taxon>Egicoccales</taxon>
        <taxon>Egicoccaceae</taxon>
        <taxon>Egicoccus</taxon>
    </lineage>
</organism>
<dbReference type="CDD" id="cd00754">
    <property type="entry name" value="Ubl_MoaD"/>
    <property type="match status" value="1"/>
</dbReference>
<evidence type="ECO:0000313" key="1">
    <source>
        <dbReference type="EMBL" id="GGI03391.1"/>
    </source>
</evidence>
<dbReference type="InterPro" id="IPR036563">
    <property type="entry name" value="MoaE_sf"/>
</dbReference>
<dbReference type="Gene3D" id="3.90.1170.40">
    <property type="entry name" value="Molybdopterin biosynthesis MoaE subunit"/>
    <property type="match status" value="1"/>
</dbReference>
<dbReference type="GO" id="GO:0006777">
    <property type="term" value="P:Mo-molybdopterin cofactor biosynthetic process"/>
    <property type="evidence" value="ECO:0007669"/>
    <property type="project" value="InterPro"/>
</dbReference>
<reference evidence="1" key="2">
    <citation type="submission" date="2020-09" db="EMBL/GenBank/DDBJ databases">
        <authorList>
            <person name="Sun Q."/>
            <person name="Zhou Y."/>
        </authorList>
    </citation>
    <scope>NUCLEOTIDE SEQUENCE</scope>
    <source>
        <strain evidence="1">CGMCC 1.14988</strain>
    </source>
</reference>
<name>A0A8J3A755_9ACTN</name>
<dbReference type="InterPro" id="IPR012675">
    <property type="entry name" value="Beta-grasp_dom_sf"/>
</dbReference>
<dbReference type="InterPro" id="IPR016155">
    <property type="entry name" value="Mopterin_synth/thiamin_S_b"/>
</dbReference>
<reference evidence="1" key="1">
    <citation type="journal article" date="2014" name="Int. J. Syst. Evol. Microbiol.">
        <title>Complete genome sequence of Corynebacterium casei LMG S-19264T (=DSM 44701T), isolated from a smear-ripened cheese.</title>
        <authorList>
            <consortium name="US DOE Joint Genome Institute (JGI-PGF)"/>
            <person name="Walter F."/>
            <person name="Albersmeier A."/>
            <person name="Kalinowski J."/>
            <person name="Ruckert C."/>
        </authorList>
    </citation>
    <scope>NUCLEOTIDE SEQUENCE</scope>
    <source>
        <strain evidence="1">CGMCC 1.14988</strain>
    </source>
</reference>
<proteinExistence type="predicted"/>
<keyword evidence="2" id="KW-1185">Reference proteome</keyword>
<dbReference type="PANTHER" id="PTHR23404">
    <property type="entry name" value="MOLYBDOPTERIN SYNTHASE RELATED"/>
    <property type="match status" value="1"/>
</dbReference>
<evidence type="ECO:0000313" key="2">
    <source>
        <dbReference type="Proteomes" id="UP000650511"/>
    </source>
</evidence>
<dbReference type="SUPFAM" id="SSF54690">
    <property type="entry name" value="Molybdopterin synthase subunit MoaE"/>
    <property type="match status" value="1"/>
</dbReference>
<comment type="caution">
    <text evidence="1">The sequence shown here is derived from an EMBL/GenBank/DDBJ whole genome shotgun (WGS) entry which is preliminary data.</text>
</comment>
<dbReference type="AlphaFoldDB" id="A0A8J3A755"/>
<dbReference type="EMBL" id="BMHA01000001">
    <property type="protein sequence ID" value="GGI03391.1"/>
    <property type="molecule type" value="Genomic_DNA"/>
</dbReference>
<gene>
    <name evidence="1" type="ORF">GCM10011354_03800</name>
</gene>
<protein>
    <submittedName>
        <fullName evidence="1">Molybdenum cofactor biosynthesis protein D/E</fullName>
    </submittedName>
</protein>
<dbReference type="CDD" id="cd00756">
    <property type="entry name" value="MoaE"/>
    <property type="match status" value="1"/>
</dbReference>
<dbReference type="OrthoDB" id="9794429at2"/>
<dbReference type="InterPro" id="IPR003448">
    <property type="entry name" value="Mopterin_biosynth_MoaE"/>
</dbReference>
<dbReference type="InterPro" id="IPR003749">
    <property type="entry name" value="ThiS/MoaD-like"/>
</dbReference>
<dbReference type="Pfam" id="PF02391">
    <property type="entry name" value="MoaE"/>
    <property type="match status" value="1"/>
</dbReference>